<gene>
    <name evidence="1" type="ORF">GCM10007874_31870</name>
</gene>
<organism evidence="1 2">
    <name type="scientific">Labrys miyagiensis</name>
    <dbReference type="NCBI Taxonomy" id="346912"/>
    <lineage>
        <taxon>Bacteria</taxon>
        <taxon>Pseudomonadati</taxon>
        <taxon>Pseudomonadota</taxon>
        <taxon>Alphaproteobacteria</taxon>
        <taxon>Hyphomicrobiales</taxon>
        <taxon>Xanthobacteraceae</taxon>
        <taxon>Labrys</taxon>
    </lineage>
</organism>
<reference evidence="2" key="1">
    <citation type="journal article" date="2019" name="Int. J. Syst. Evol. Microbiol.">
        <title>The Global Catalogue of Microorganisms (GCM) 10K type strain sequencing project: providing services to taxonomists for standard genome sequencing and annotation.</title>
        <authorList>
            <consortium name="The Broad Institute Genomics Platform"/>
            <consortium name="The Broad Institute Genome Sequencing Center for Infectious Disease"/>
            <person name="Wu L."/>
            <person name="Ma J."/>
        </authorList>
    </citation>
    <scope>NUCLEOTIDE SEQUENCE [LARGE SCALE GENOMIC DNA]</scope>
    <source>
        <strain evidence="2">NBRC 101365</strain>
    </source>
</reference>
<evidence type="ECO:0000313" key="1">
    <source>
        <dbReference type="EMBL" id="GLS20170.1"/>
    </source>
</evidence>
<evidence type="ECO:0000313" key="2">
    <source>
        <dbReference type="Proteomes" id="UP001156882"/>
    </source>
</evidence>
<dbReference type="RefSeq" id="WP_284313267.1">
    <property type="nucleotide sequence ID" value="NZ_BSPC01000027.1"/>
</dbReference>
<accession>A0ABQ6CMQ5</accession>
<comment type="caution">
    <text evidence="1">The sequence shown here is derived from an EMBL/GenBank/DDBJ whole genome shotgun (WGS) entry which is preliminary data.</text>
</comment>
<name>A0ABQ6CMQ5_9HYPH</name>
<sequence>MEQATNDAFCDGEIARWTGYSEDANPCDPDIDRGHYRRWSEGWHSADNDLDDADGD</sequence>
<protein>
    <recommendedName>
        <fullName evidence="3">Ribosome modulation factor</fullName>
    </recommendedName>
</protein>
<proteinExistence type="predicted"/>
<dbReference type="EMBL" id="BSPC01000027">
    <property type="protein sequence ID" value="GLS20170.1"/>
    <property type="molecule type" value="Genomic_DNA"/>
</dbReference>
<keyword evidence="2" id="KW-1185">Reference proteome</keyword>
<dbReference type="Proteomes" id="UP001156882">
    <property type="component" value="Unassembled WGS sequence"/>
</dbReference>
<evidence type="ECO:0008006" key="3">
    <source>
        <dbReference type="Google" id="ProtNLM"/>
    </source>
</evidence>